<evidence type="ECO:0000313" key="3">
    <source>
        <dbReference type="Proteomes" id="UP001385809"/>
    </source>
</evidence>
<proteinExistence type="predicted"/>
<dbReference type="RefSeq" id="WP_337694186.1">
    <property type="nucleotide sequence ID" value="NZ_JBBEGN010000002.1"/>
</dbReference>
<feature type="domain" description="FAD-binding PCMH-type" evidence="1">
    <location>
        <begin position="52"/>
        <end position="220"/>
    </location>
</feature>
<dbReference type="InterPro" id="IPR036318">
    <property type="entry name" value="FAD-bd_PCMH-like_sf"/>
</dbReference>
<dbReference type="Pfam" id="PF01565">
    <property type="entry name" value="FAD_binding_4"/>
    <property type="match status" value="1"/>
</dbReference>
<organism evidence="2 3">
    <name type="scientific">Actinomycetospora aurantiaca</name>
    <dbReference type="NCBI Taxonomy" id="3129233"/>
    <lineage>
        <taxon>Bacteria</taxon>
        <taxon>Bacillati</taxon>
        <taxon>Actinomycetota</taxon>
        <taxon>Actinomycetes</taxon>
        <taxon>Pseudonocardiales</taxon>
        <taxon>Pseudonocardiaceae</taxon>
        <taxon>Actinomycetospora</taxon>
    </lineage>
</organism>
<gene>
    <name evidence="2" type="ORF">WCD74_07435</name>
</gene>
<accession>A0ABU8MJT9</accession>
<dbReference type="InterPro" id="IPR006094">
    <property type="entry name" value="Oxid_FAD_bind_N"/>
</dbReference>
<dbReference type="SUPFAM" id="SSF56176">
    <property type="entry name" value="FAD-binding/transporter-associated domain-like"/>
    <property type="match status" value="1"/>
</dbReference>
<dbReference type="InterPro" id="IPR016166">
    <property type="entry name" value="FAD-bd_PCMH"/>
</dbReference>
<reference evidence="2 3" key="1">
    <citation type="submission" date="2024-03" db="EMBL/GenBank/DDBJ databases">
        <title>Actinomycetospora sp. OC33-EN08, a novel actinomycete isolated from wild orchid (Aerides multiflora).</title>
        <authorList>
            <person name="Suriyachadkun C."/>
        </authorList>
    </citation>
    <scope>NUCLEOTIDE SEQUENCE [LARGE SCALE GENOMIC DNA]</scope>
    <source>
        <strain evidence="2 3">OC33-EN08</strain>
    </source>
</reference>
<dbReference type="EMBL" id="JBBEGN010000002">
    <property type="protein sequence ID" value="MEJ2867594.1"/>
    <property type="molecule type" value="Genomic_DNA"/>
</dbReference>
<keyword evidence="3" id="KW-1185">Reference proteome</keyword>
<dbReference type="InterPro" id="IPR016169">
    <property type="entry name" value="FAD-bd_PCMH_sub2"/>
</dbReference>
<dbReference type="Proteomes" id="UP001385809">
    <property type="component" value="Unassembled WGS sequence"/>
</dbReference>
<evidence type="ECO:0000259" key="1">
    <source>
        <dbReference type="PROSITE" id="PS51387"/>
    </source>
</evidence>
<evidence type="ECO:0000313" key="2">
    <source>
        <dbReference type="EMBL" id="MEJ2867594.1"/>
    </source>
</evidence>
<name>A0ABU8MJT9_9PSEU</name>
<protein>
    <submittedName>
        <fullName evidence="2">FAD-binding protein</fullName>
    </submittedName>
</protein>
<sequence length="258" mass="27095">MTIGPQELPRRSVRGGRAGTAAELEPLVDGPVHPPHGADAAVELAADPTAGSLRRVLAVVGATGTDDVAATMRWAAAHDVGVVLLDPRPRPSSRPTPPGRPVLAISLARADRVSVDLRAHTVRAGAGAAWAAVHDAAAGAERETCGTARPRAPRALLRRAGTVAHGVGALTKRGVTLVTGDGTVHRLGGRGGDEELWWAYRVRPELVGVVTEVEIDPWDVTVLARRPALDDAERERVDAVVRRHDPFGVLPRSVEESG</sequence>
<dbReference type="PROSITE" id="PS51387">
    <property type="entry name" value="FAD_PCMH"/>
    <property type="match status" value="1"/>
</dbReference>
<comment type="caution">
    <text evidence="2">The sequence shown here is derived from an EMBL/GenBank/DDBJ whole genome shotgun (WGS) entry which is preliminary data.</text>
</comment>
<dbReference type="Gene3D" id="3.30.465.10">
    <property type="match status" value="1"/>
</dbReference>